<reference evidence="9 10" key="1">
    <citation type="journal article" date="2009" name="Stand. Genomic Sci.">
        <title>Complete genome sequence of Desulfotomaculum acetoxidans type strain (5575).</title>
        <authorList>
            <person name="Spring S."/>
            <person name="Lapidus A."/>
            <person name="Schroder M."/>
            <person name="Gleim D."/>
            <person name="Sims D."/>
            <person name="Meincke L."/>
            <person name="Glavina Del Rio T."/>
            <person name="Tice H."/>
            <person name="Copeland A."/>
            <person name="Cheng J.F."/>
            <person name="Lucas S."/>
            <person name="Chen F."/>
            <person name="Nolan M."/>
            <person name="Bruce D."/>
            <person name="Goodwin L."/>
            <person name="Pitluck S."/>
            <person name="Ivanova N."/>
            <person name="Mavromatis K."/>
            <person name="Mikhailova N."/>
            <person name="Pati A."/>
            <person name="Chen A."/>
            <person name="Palaniappan K."/>
            <person name="Land M."/>
            <person name="Hauser L."/>
            <person name="Chang Y.J."/>
            <person name="Jeffries C.D."/>
            <person name="Chain P."/>
            <person name="Saunders E."/>
            <person name="Brettin T."/>
            <person name="Detter J.C."/>
            <person name="Goker M."/>
            <person name="Bristow J."/>
            <person name="Eisen J.A."/>
            <person name="Markowitz V."/>
            <person name="Hugenholtz P."/>
            <person name="Kyrpides N.C."/>
            <person name="Klenk H.P."/>
            <person name="Han C."/>
        </authorList>
    </citation>
    <scope>NUCLEOTIDE SEQUENCE [LARGE SCALE GENOMIC DNA]</scope>
    <source>
        <strain evidence="10">ATCC 49208 / DSM 771 / VKM B-1644</strain>
    </source>
</reference>
<evidence type="ECO:0000313" key="10">
    <source>
        <dbReference type="Proteomes" id="UP000002217"/>
    </source>
</evidence>
<keyword evidence="4 7" id="KW-0812">Transmembrane</keyword>
<dbReference type="AlphaFoldDB" id="C8W4U6"/>
<gene>
    <name evidence="9" type="ordered locus">Dtox_0345</name>
</gene>
<evidence type="ECO:0000256" key="2">
    <source>
        <dbReference type="ARBA" id="ARBA00022448"/>
    </source>
</evidence>
<dbReference type="GO" id="GO:0005886">
    <property type="term" value="C:plasma membrane"/>
    <property type="evidence" value="ECO:0007669"/>
    <property type="project" value="UniProtKB-SubCell"/>
</dbReference>
<feature type="transmembrane region" description="Helical" evidence="7">
    <location>
        <begin position="78"/>
        <end position="102"/>
    </location>
</feature>
<comment type="subcellular location">
    <subcellularLocation>
        <location evidence="1 7">Cell membrane</location>
        <topology evidence="1 7">Multi-pass membrane protein</topology>
    </subcellularLocation>
</comment>
<dbReference type="Gene3D" id="1.10.3720.10">
    <property type="entry name" value="MetI-like"/>
    <property type="match status" value="1"/>
</dbReference>
<feature type="transmembrane region" description="Helical" evidence="7">
    <location>
        <begin position="109"/>
        <end position="131"/>
    </location>
</feature>
<dbReference type="InterPro" id="IPR025966">
    <property type="entry name" value="OppC_N"/>
</dbReference>
<comment type="similarity">
    <text evidence="7">Belongs to the binding-protein-dependent transport system permease family.</text>
</comment>
<dbReference type="InterPro" id="IPR050366">
    <property type="entry name" value="BP-dependent_transpt_permease"/>
</dbReference>
<dbReference type="EMBL" id="CP001720">
    <property type="protein sequence ID" value="ACV61298.1"/>
    <property type="molecule type" value="Genomic_DNA"/>
</dbReference>
<keyword evidence="3" id="KW-1003">Cell membrane</keyword>
<evidence type="ECO:0000256" key="4">
    <source>
        <dbReference type="ARBA" id="ARBA00022692"/>
    </source>
</evidence>
<dbReference type="PANTHER" id="PTHR43386:SF1">
    <property type="entry name" value="D,D-DIPEPTIDE TRANSPORT SYSTEM PERMEASE PROTEIN DDPC-RELATED"/>
    <property type="match status" value="1"/>
</dbReference>
<dbReference type="Pfam" id="PF12911">
    <property type="entry name" value="OppC_N"/>
    <property type="match status" value="1"/>
</dbReference>
<dbReference type="PANTHER" id="PTHR43386">
    <property type="entry name" value="OLIGOPEPTIDE TRANSPORT SYSTEM PERMEASE PROTEIN APPC"/>
    <property type="match status" value="1"/>
</dbReference>
<dbReference type="GO" id="GO:0055085">
    <property type="term" value="P:transmembrane transport"/>
    <property type="evidence" value="ECO:0007669"/>
    <property type="project" value="InterPro"/>
</dbReference>
<dbReference type="RefSeq" id="WP_015756019.1">
    <property type="nucleotide sequence ID" value="NC_013216.1"/>
</dbReference>
<feature type="transmembrane region" description="Helical" evidence="7">
    <location>
        <begin position="207"/>
        <end position="230"/>
    </location>
</feature>
<keyword evidence="10" id="KW-1185">Reference proteome</keyword>
<evidence type="ECO:0000259" key="8">
    <source>
        <dbReference type="PROSITE" id="PS50928"/>
    </source>
</evidence>
<protein>
    <submittedName>
        <fullName evidence="9">Binding-protein-dependent transport systems inner membrane component</fullName>
    </submittedName>
</protein>
<dbReference type="Pfam" id="PF00528">
    <property type="entry name" value="BPD_transp_1"/>
    <property type="match status" value="1"/>
</dbReference>
<evidence type="ECO:0000256" key="6">
    <source>
        <dbReference type="ARBA" id="ARBA00023136"/>
    </source>
</evidence>
<dbReference type="InterPro" id="IPR000515">
    <property type="entry name" value="MetI-like"/>
</dbReference>
<dbReference type="OrthoDB" id="9783218at2"/>
<feature type="transmembrane region" description="Helical" evidence="7">
    <location>
        <begin position="242"/>
        <end position="267"/>
    </location>
</feature>
<accession>C8W4U6</accession>
<name>C8W4U6_DESAS</name>
<feature type="domain" description="ABC transmembrane type-1" evidence="8">
    <location>
        <begin position="78"/>
        <end position="264"/>
    </location>
</feature>
<proteinExistence type="inferred from homology"/>
<evidence type="ECO:0000256" key="5">
    <source>
        <dbReference type="ARBA" id="ARBA00022989"/>
    </source>
</evidence>
<dbReference type="PROSITE" id="PS50928">
    <property type="entry name" value="ABC_TM1"/>
    <property type="match status" value="1"/>
</dbReference>
<feature type="transmembrane region" description="Helical" evidence="7">
    <location>
        <begin position="137"/>
        <end position="156"/>
    </location>
</feature>
<keyword evidence="2 7" id="KW-0813">Transport</keyword>
<sequence length="287" mass="32072">MHINYWREVKRDNFGRIGIIIFIVLVLLAVLAPLLTGYRPGTYTGSIFKPPSAQYWLGTNDVGQDIWTHLLYGTRTSLTVGCGVALLSAVFSLLIGGTAALFGGYYDRIVMRLVDALIVIPPVIIVILAAAYLKPNLFLLILLLSLLIWPGGARIIRAQTLVLKDRMHVKAARTFGAGWLHLLSRHIVPDFGPVLIAVMIQDARRAVFMEAGLSFLGISDPAMLSWGIMIQHALKFTYLNVWQWWLLPPGFALSLTIMSLTFMGFALEKILDPRLRKQEEGEKHVKH</sequence>
<dbReference type="HOGENOM" id="CLU_028518_8_0_9"/>
<keyword evidence="5 7" id="KW-1133">Transmembrane helix</keyword>
<dbReference type="SUPFAM" id="SSF161098">
    <property type="entry name" value="MetI-like"/>
    <property type="match status" value="1"/>
</dbReference>
<dbReference type="CDD" id="cd06261">
    <property type="entry name" value="TM_PBP2"/>
    <property type="match status" value="1"/>
</dbReference>
<evidence type="ECO:0000256" key="1">
    <source>
        <dbReference type="ARBA" id="ARBA00004651"/>
    </source>
</evidence>
<dbReference type="InterPro" id="IPR035906">
    <property type="entry name" value="MetI-like_sf"/>
</dbReference>
<keyword evidence="6 7" id="KW-0472">Membrane</keyword>
<dbReference type="Proteomes" id="UP000002217">
    <property type="component" value="Chromosome"/>
</dbReference>
<organism evidence="9 10">
    <name type="scientific">Desulfofarcimen acetoxidans (strain ATCC 49208 / DSM 771 / KCTC 5769 / VKM B-1644 / 5575)</name>
    <name type="common">Desulfotomaculum acetoxidans</name>
    <dbReference type="NCBI Taxonomy" id="485916"/>
    <lineage>
        <taxon>Bacteria</taxon>
        <taxon>Bacillati</taxon>
        <taxon>Bacillota</taxon>
        <taxon>Clostridia</taxon>
        <taxon>Eubacteriales</taxon>
        <taxon>Peptococcaceae</taxon>
        <taxon>Desulfofarcimen</taxon>
    </lineage>
</organism>
<evidence type="ECO:0000313" key="9">
    <source>
        <dbReference type="EMBL" id="ACV61298.1"/>
    </source>
</evidence>
<evidence type="ECO:0000256" key="7">
    <source>
        <dbReference type="RuleBase" id="RU363032"/>
    </source>
</evidence>
<dbReference type="STRING" id="485916.Dtox_0345"/>
<dbReference type="eggNOG" id="COG1173">
    <property type="taxonomic scope" value="Bacteria"/>
</dbReference>
<feature type="transmembrane region" description="Helical" evidence="7">
    <location>
        <begin position="14"/>
        <end position="35"/>
    </location>
</feature>
<evidence type="ECO:0000256" key="3">
    <source>
        <dbReference type="ARBA" id="ARBA00022475"/>
    </source>
</evidence>
<dbReference type="KEGG" id="dae:Dtox_0345"/>